<evidence type="ECO:0000256" key="5">
    <source>
        <dbReference type="ARBA" id="ARBA00023242"/>
    </source>
</evidence>
<evidence type="ECO:0000313" key="8">
    <source>
        <dbReference type="EMBL" id="KZV44782.1"/>
    </source>
</evidence>
<organism evidence="8 9">
    <name type="scientific">Dorcoceras hygrometricum</name>
    <dbReference type="NCBI Taxonomy" id="472368"/>
    <lineage>
        <taxon>Eukaryota</taxon>
        <taxon>Viridiplantae</taxon>
        <taxon>Streptophyta</taxon>
        <taxon>Embryophyta</taxon>
        <taxon>Tracheophyta</taxon>
        <taxon>Spermatophyta</taxon>
        <taxon>Magnoliopsida</taxon>
        <taxon>eudicotyledons</taxon>
        <taxon>Gunneridae</taxon>
        <taxon>Pentapetalae</taxon>
        <taxon>asterids</taxon>
        <taxon>lamiids</taxon>
        <taxon>Lamiales</taxon>
        <taxon>Gesneriaceae</taxon>
        <taxon>Didymocarpoideae</taxon>
        <taxon>Trichosporeae</taxon>
        <taxon>Loxocarpinae</taxon>
        <taxon>Dorcoceras</taxon>
    </lineage>
</organism>
<keyword evidence="9" id="KW-1185">Reference proteome</keyword>
<dbReference type="OrthoDB" id="2019494at2759"/>
<sequence>MESDTNSNYSEYRQQYSSSNSSQISSGLLKYRSAPSFLLESYTNSGVLEKGTGRLSSRFCFVDENGRMNDICNSNRSCGLGSQLPPQYSTQNVGQLGSLAMDSMGMEHQVPGKMGPNIWRQNSTPTGFFSNLSHQHGYGSIRSGPGSCYKISDCGDDNGDSSPCSSRLKNRNIFFPGALSRISEVENGPDDAKAGNGSDHDNVFGYPFGSWNSSNFAENFSTGIKRELDDDPHELFGNTPNGEPENRSNALSRHLSLPKTSSEMEKLLQLQDMVPCKLRAKRGCATHPRSIAERLRRTRISERMRKLQELVPNMDKQTNTADMLDLAVEYIKNLQKQYKTLCENRANCKCSASQKMVLNQRP</sequence>
<dbReference type="Proteomes" id="UP000250235">
    <property type="component" value="Unassembled WGS sequence"/>
</dbReference>
<dbReference type="GO" id="GO:0005634">
    <property type="term" value="C:nucleus"/>
    <property type="evidence" value="ECO:0007669"/>
    <property type="project" value="UniProtKB-SubCell"/>
</dbReference>
<dbReference type="PROSITE" id="PS50888">
    <property type="entry name" value="BHLH"/>
    <property type="match status" value="1"/>
</dbReference>
<comment type="subcellular location">
    <subcellularLocation>
        <location evidence="1">Nucleus</location>
    </subcellularLocation>
</comment>
<dbReference type="GO" id="GO:0000981">
    <property type="term" value="F:DNA-binding transcription factor activity, RNA polymerase II-specific"/>
    <property type="evidence" value="ECO:0007669"/>
    <property type="project" value="TreeGrafter"/>
</dbReference>
<evidence type="ECO:0000256" key="3">
    <source>
        <dbReference type="ARBA" id="ARBA00023125"/>
    </source>
</evidence>
<dbReference type="InterPro" id="IPR045843">
    <property type="entry name" value="IND-like"/>
</dbReference>
<dbReference type="GO" id="GO:0000978">
    <property type="term" value="F:RNA polymerase II cis-regulatory region sequence-specific DNA binding"/>
    <property type="evidence" value="ECO:0007669"/>
    <property type="project" value="TreeGrafter"/>
</dbReference>
<dbReference type="PANTHER" id="PTHR16223:SF125">
    <property type="entry name" value="OS08G0506700 PROTEIN"/>
    <property type="match status" value="1"/>
</dbReference>
<dbReference type="InterPro" id="IPR045239">
    <property type="entry name" value="bHLH95_bHLH"/>
</dbReference>
<dbReference type="InterPro" id="IPR011598">
    <property type="entry name" value="bHLH_dom"/>
</dbReference>
<dbReference type="AlphaFoldDB" id="A0A2Z7CCN0"/>
<evidence type="ECO:0000256" key="6">
    <source>
        <dbReference type="SAM" id="MobiDB-lite"/>
    </source>
</evidence>
<name>A0A2Z7CCN0_9LAMI</name>
<evidence type="ECO:0000256" key="1">
    <source>
        <dbReference type="ARBA" id="ARBA00004123"/>
    </source>
</evidence>
<dbReference type="FunFam" id="4.10.280.10:FF:000021">
    <property type="entry name" value="Transcription factor bHLH130 family"/>
    <property type="match status" value="1"/>
</dbReference>
<keyword evidence="5" id="KW-0539">Nucleus</keyword>
<feature type="domain" description="BHLH" evidence="7">
    <location>
        <begin position="284"/>
        <end position="334"/>
    </location>
</feature>
<dbReference type="GO" id="GO:0046983">
    <property type="term" value="F:protein dimerization activity"/>
    <property type="evidence" value="ECO:0007669"/>
    <property type="project" value="InterPro"/>
</dbReference>
<keyword evidence="3" id="KW-0238">DNA-binding</keyword>
<dbReference type="Gene3D" id="4.10.280.10">
    <property type="entry name" value="Helix-loop-helix DNA-binding domain"/>
    <property type="match status" value="1"/>
</dbReference>
<evidence type="ECO:0000256" key="2">
    <source>
        <dbReference type="ARBA" id="ARBA00023015"/>
    </source>
</evidence>
<dbReference type="SMART" id="SM00353">
    <property type="entry name" value="HLH"/>
    <property type="match status" value="1"/>
</dbReference>
<dbReference type="CDD" id="cd11393">
    <property type="entry name" value="bHLH_AtbHLH_like"/>
    <property type="match status" value="1"/>
</dbReference>
<dbReference type="EMBL" id="KQ996497">
    <property type="protein sequence ID" value="KZV44782.1"/>
    <property type="molecule type" value="Genomic_DNA"/>
</dbReference>
<dbReference type="SUPFAM" id="SSF47459">
    <property type="entry name" value="HLH, helix-loop-helix DNA-binding domain"/>
    <property type="match status" value="1"/>
</dbReference>
<reference evidence="8 9" key="1">
    <citation type="journal article" date="2015" name="Proc. Natl. Acad. Sci. U.S.A.">
        <title>The resurrection genome of Boea hygrometrica: A blueprint for survival of dehydration.</title>
        <authorList>
            <person name="Xiao L."/>
            <person name="Yang G."/>
            <person name="Zhang L."/>
            <person name="Yang X."/>
            <person name="Zhao S."/>
            <person name="Ji Z."/>
            <person name="Zhou Q."/>
            <person name="Hu M."/>
            <person name="Wang Y."/>
            <person name="Chen M."/>
            <person name="Xu Y."/>
            <person name="Jin H."/>
            <person name="Xiao X."/>
            <person name="Hu G."/>
            <person name="Bao F."/>
            <person name="Hu Y."/>
            <person name="Wan P."/>
            <person name="Li L."/>
            <person name="Deng X."/>
            <person name="Kuang T."/>
            <person name="Xiang C."/>
            <person name="Zhu J.K."/>
            <person name="Oliver M.J."/>
            <person name="He Y."/>
        </authorList>
    </citation>
    <scope>NUCLEOTIDE SEQUENCE [LARGE SCALE GENOMIC DNA]</scope>
    <source>
        <strain evidence="9">cv. XS01</strain>
    </source>
</reference>
<proteinExistence type="predicted"/>
<evidence type="ECO:0000256" key="4">
    <source>
        <dbReference type="ARBA" id="ARBA00023163"/>
    </source>
</evidence>
<feature type="region of interest" description="Disordered" evidence="6">
    <location>
        <begin position="228"/>
        <end position="251"/>
    </location>
</feature>
<dbReference type="Pfam" id="PF00010">
    <property type="entry name" value="HLH"/>
    <property type="match status" value="1"/>
</dbReference>
<accession>A0A2Z7CCN0</accession>
<keyword evidence="2" id="KW-0805">Transcription regulation</keyword>
<protein>
    <recommendedName>
        <fullName evidence="7">BHLH domain-containing protein</fullName>
    </recommendedName>
</protein>
<keyword evidence="4" id="KW-0804">Transcription</keyword>
<evidence type="ECO:0000259" key="7">
    <source>
        <dbReference type="PROSITE" id="PS50888"/>
    </source>
</evidence>
<dbReference type="InterPro" id="IPR036638">
    <property type="entry name" value="HLH_DNA-bd_sf"/>
</dbReference>
<gene>
    <name evidence="8" type="ORF">F511_28371</name>
</gene>
<evidence type="ECO:0000313" key="9">
    <source>
        <dbReference type="Proteomes" id="UP000250235"/>
    </source>
</evidence>
<dbReference type="PANTHER" id="PTHR16223">
    <property type="entry name" value="TRANSCRIPTION FACTOR BHLH83-RELATED"/>
    <property type="match status" value="1"/>
</dbReference>